<dbReference type="Pfam" id="PF04087">
    <property type="entry name" value="DUF389"/>
    <property type="match status" value="1"/>
</dbReference>
<feature type="transmembrane region" description="Helical" evidence="1">
    <location>
        <begin position="49"/>
        <end position="65"/>
    </location>
</feature>
<evidence type="ECO:0000313" key="2">
    <source>
        <dbReference type="EMBL" id="KJJ86697.1"/>
    </source>
</evidence>
<feature type="transmembrane region" description="Helical" evidence="1">
    <location>
        <begin position="143"/>
        <end position="161"/>
    </location>
</feature>
<feature type="transmembrane region" description="Helical" evidence="1">
    <location>
        <begin position="196"/>
        <end position="219"/>
    </location>
</feature>
<dbReference type="EMBL" id="ATMK01000018">
    <property type="protein sequence ID" value="KJJ86697.1"/>
    <property type="molecule type" value="Genomic_DNA"/>
</dbReference>
<dbReference type="Proteomes" id="UP000032541">
    <property type="component" value="Unassembled WGS sequence"/>
</dbReference>
<reference evidence="2 3" key="1">
    <citation type="journal article" date="2015" name="BMC Genomics">
        <title>Comparative genome analysis of Prevotella intermedia strain isolated from infected root canal reveals features related to pathogenicity and adaptation.</title>
        <authorList>
            <person name="Ruan Y."/>
            <person name="Shen L."/>
            <person name="Zou Y."/>
            <person name="Qi Z."/>
            <person name="Yin J."/>
            <person name="Jiang J."/>
            <person name="Guo L."/>
            <person name="He L."/>
            <person name="Chen Z."/>
            <person name="Tang Z."/>
            <person name="Qin S."/>
        </authorList>
    </citation>
    <scope>NUCLEOTIDE SEQUENCE [LARGE SCALE GENOMIC DNA]</scope>
    <source>
        <strain evidence="2 3">ZT</strain>
    </source>
</reference>
<evidence type="ECO:0000256" key="1">
    <source>
        <dbReference type="SAM" id="Phobius"/>
    </source>
</evidence>
<organism evidence="2 3">
    <name type="scientific">Prevotella intermedia ZT</name>
    <dbReference type="NCBI Taxonomy" id="1347790"/>
    <lineage>
        <taxon>Bacteria</taxon>
        <taxon>Pseudomonadati</taxon>
        <taxon>Bacteroidota</taxon>
        <taxon>Bacteroidia</taxon>
        <taxon>Bacteroidales</taxon>
        <taxon>Prevotellaceae</taxon>
        <taxon>Prevotella</taxon>
    </lineage>
</organism>
<name>A0AAP0V302_PREIN</name>
<feature type="transmembrane region" description="Helical" evidence="1">
    <location>
        <begin position="168"/>
        <end position="190"/>
    </location>
</feature>
<keyword evidence="1" id="KW-0472">Membrane</keyword>
<accession>A0AAP0V302</accession>
<dbReference type="PANTHER" id="PTHR20992">
    <property type="entry name" value="AT15442P-RELATED"/>
    <property type="match status" value="1"/>
</dbReference>
<dbReference type="NCBIfam" id="TIGR00341">
    <property type="entry name" value="TIGR00341 family protein"/>
    <property type="match status" value="1"/>
</dbReference>
<dbReference type="AlphaFoldDB" id="A0AAP0V302"/>
<gene>
    <name evidence="2" type="ORF">M573_118016</name>
</gene>
<feature type="transmembrane region" description="Helical" evidence="1">
    <location>
        <begin position="105"/>
        <end position="123"/>
    </location>
</feature>
<keyword evidence="1" id="KW-0812">Transmembrane</keyword>
<comment type="caution">
    <text evidence="2">The sequence shown here is derived from an EMBL/GenBank/DDBJ whole genome shotgun (WGS) entry which is preliminary data.</text>
</comment>
<dbReference type="InterPro" id="IPR005240">
    <property type="entry name" value="DUF389"/>
</dbReference>
<keyword evidence="1" id="KW-1133">Transmembrane helix</keyword>
<feature type="transmembrane region" description="Helical" evidence="1">
    <location>
        <begin position="240"/>
        <end position="258"/>
    </location>
</feature>
<evidence type="ECO:0000313" key="3">
    <source>
        <dbReference type="Proteomes" id="UP000032541"/>
    </source>
</evidence>
<proteinExistence type="predicted"/>
<feature type="transmembrane region" description="Helical" evidence="1">
    <location>
        <begin position="71"/>
        <end position="93"/>
    </location>
</feature>
<dbReference type="PANTHER" id="PTHR20992:SF9">
    <property type="entry name" value="AT15442P-RELATED"/>
    <property type="match status" value="1"/>
</dbReference>
<protein>
    <submittedName>
        <fullName evidence="2">Membrane protein</fullName>
    </submittedName>
</protein>
<sequence length="458" mass="50431">MQKKESSMQGDNTQTLWQVVKGYFNAFPEKDCEDEVVAQISDGVDFHGATLWVLIFAIFIASLGLNVNSTAVIIGAMLISPLMGPIIGMGLAVGIADLKLFKRALTNYLITTVISVVTATIYFTISPITEAQSELLARTSPTLYDVLIALFGGAAGILAISTKSKNNVIPGVAIATALMPPLCTAGYGFAMGNTSYFFGAFYLYFINTVFIAFTTCIGVRLLHFHRKKFVDREKMKRVNYYIISIVIITMLPASYMTWNIIKQSVTENNVEKFVRDELNNNGTYIISYEYDSKTKTLNVVAIGKPISVGAIAKAQKSMADYKLGDYTLKVIQGASSDSLLAIQRNKKGLAVTGEGNSSKWQEQAYQNVALQKQLAAYTRYPVLANDMKRELKVVCPAAKSLVLSQSSECFLDTALTKGYVMAVVKTNNTLAKDDRQQLYEWLKARVKTDSLELIVLPQ</sequence>